<dbReference type="Proteomes" id="UP000028824">
    <property type="component" value="Unassembled WGS sequence"/>
</dbReference>
<proteinExistence type="inferred from homology"/>
<dbReference type="Gene3D" id="2.60.120.10">
    <property type="entry name" value="Jelly Rolls"/>
    <property type="match status" value="1"/>
</dbReference>
<dbReference type="CDD" id="cd02213">
    <property type="entry name" value="cupin_PMI_typeII_C"/>
    <property type="match status" value="1"/>
</dbReference>
<feature type="domain" description="Mannose-6-phosphate isomerase type II C-terminal" evidence="10">
    <location>
        <begin position="372"/>
        <end position="479"/>
    </location>
</feature>
<dbReference type="OrthoDB" id="9806359at2"/>
<dbReference type="Pfam" id="PF01050">
    <property type="entry name" value="MannoseP_isomer"/>
    <property type="match status" value="1"/>
</dbReference>
<dbReference type="GO" id="GO:0004475">
    <property type="term" value="F:mannose-1-phosphate guanylyltransferase (GTP) activity"/>
    <property type="evidence" value="ECO:0007669"/>
    <property type="project" value="UniProtKB-EC"/>
</dbReference>
<evidence type="ECO:0000256" key="6">
    <source>
        <dbReference type="ARBA" id="ARBA00023134"/>
    </source>
</evidence>
<dbReference type="EMBL" id="JFZB01000027">
    <property type="protein sequence ID" value="KFI25147.1"/>
    <property type="molecule type" value="Genomic_DNA"/>
</dbReference>
<reference evidence="12 13" key="1">
    <citation type="submission" date="2014-03" db="EMBL/GenBank/DDBJ databases">
        <title>Genome of Paenirhodobacter enshiensis DW2-9.</title>
        <authorList>
            <person name="Wang D."/>
            <person name="Wang G."/>
        </authorList>
    </citation>
    <scope>NUCLEOTIDE SEQUENCE [LARGE SCALE GENOMIC DNA]</scope>
    <source>
        <strain evidence="12 13">DW2-9</strain>
    </source>
</reference>
<evidence type="ECO:0000256" key="8">
    <source>
        <dbReference type="RuleBase" id="RU004190"/>
    </source>
</evidence>
<accession>A0A086XSZ7</accession>
<keyword evidence="6" id="KW-0342">GTP-binding</keyword>
<sequence length="486" mass="51612">MTQDGPITPVLLSGGEGSRLWPLSRRSHPKQFVGIGGPLTLFQQAALRFAPGEDGLFAPPVVMTGADFRFMARDQLECAGIAPEAVLIEPVPRNTAPAILAAALLMEARDPGAVLLIAPADHAIPDPAGFRQAVARGLPALATGQIVAFGIAPDRPETGYGYIEAGPLLDNTSDPIAGPRRVLRFVEKPDAARAAEMMQEGRFLWNAGLFLARAADLVAAFRLHAPHCLGPVSAALAGARDDLGFLRLDPASFAAAPSISVDFAVMEKATNLALVPYVGAWSDLGDWNAIWRGQAQDDAGVACHGPAEAIGCRNSLLRAEAGGQVLVGIGLEDMIAVAMPDAVLVAPRARAQEVRHAVAQLRARSAPQADAAQRDYRPWGWFETLVLGPGFRVKRIMVAPGGRLSLQSHSHRAEHWVVVEGEARITLGTQTQVLGPDRSVYVPIGTVHRLENPGPDPVVLIEVQTGSYLGEDDIVRHDDAYARSAV</sequence>
<dbReference type="RefSeq" id="WP_036638751.1">
    <property type="nucleotide sequence ID" value="NZ_JFZB01000027.1"/>
</dbReference>
<evidence type="ECO:0000256" key="5">
    <source>
        <dbReference type="ARBA" id="ARBA00022741"/>
    </source>
</evidence>
<dbReference type="InterPro" id="IPR014710">
    <property type="entry name" value="RmlC-like_jellyroll"/>
</dbReference>
<evidence type="ECO:0000259" key="11">
    <source>
        <dbReference type="Pfam" id="PF22640"/>
    </source>
</evidence>
<keyword evidence="4 12" id="KW-0548">Nucleotidyltransferase</keyword>
<dbReference type="eggNOG" id="COG0662">
    <property type="taxonomic scope" value="Bacteria"/>
</dbReference>
<dbReference type="STRING" id="1105367.CG50_06190"/>
<evidence type="ECO:0000256" key="7">
    <source>
        <dbReference type="ARBA" id="ARBA00047343"/>
    </source>
</evidence>
<dbReference type="Pfam" id="PF22640">
    <property type="entry name" value="ManC_GMP_beta-helix"/>
    <property type="match status" value="1"/>
</dbReference>
<dbReference type="SUPFAM" id="SSF51182">
    <property type="entry name" value="RmlC-like cupins"/>
    <property type="match status" value="1"/>
</dbReference>
<dbReference type="InterPro" id="IPR011051">
    <property type="entry name" value="RmlC_Cupin_sf"/>
</dbReference>
<evidence type="ECO:0000256" key="4">
    <source>
        <dbReference type="ARBA" id="ARBA00022695"/>
    </source>
</evidence>
<keyword evidence="13" id="KW-1185">Reference proteome</keyword>
<dbReference type="eggNOG" id="COG0836">
    <property type="taxonomic scope" value="Bacteria"/>
</dbReference>
<evidence type="ECO:0000313" key="13">
    <source>
        <dbReference type="Proteomes" id="UP000028824"/>
    </source>
</evidence>
<comment type="caution">
    <text evidence="12">The sequence shown here is derived from an EMBL/GenBank/DDBJ whole genome shotgun (WGS) entry which is preliminary data.</text>
</comment>
<comment type="similarity">
    <text evidence="1 8">Belongs to the mannose-6-phosphate isomerase type 2 family.</text>
</comment>
<organism evidence="12 13">
    <name type="scientific">Paenirhodobacter enshiensis</name>
    <dbReference type="NCBI Taxonomy" id="1105367"/>
    <lineage>
        <taxon>Bacteria</taxon>
        <taxon>Pseudomonadati</taxon>
        <taxon>Pseudomonadota</taxon>
        <taxon>Alphaproteobacteria</taxon>
        <taxon>Rhodobacterales</taxon>
        <taxon>Rhodobacter group</taxon>
        <taxon>Paenirhodobacter</taxon>
    </lineage>
</organism>
<gene>
    <name evidence="12" type="primary">cpsB</name>
    <name evidence="12" type="ORF">CG50_06190</name>
</gene>
<comment type="catalytic activity">
    <reaction evidence="7">
        <text>alpha-D-mannose 1-phosphate + GTP + H(+) = GDP-alpha-D-mannose + diphosphate</text>
        <dbReference type="Rhea" id="RHEA:15229"/>
        <dbReference type="ChEBI" id="CHEBI:15378"/>
        <dbReference type="ChEBI" id="CHEBI:33019"/>
        <dbReference type="ChEBI" id="CHEBI:37565"/>
        <dbReference type="ChEBI" id="CHEBI:57527"/>
        <dbReference type="ChEBI" id="CHEBI:58409"/>
        <dbReference type="EC" id="2.7.7.13"/>
    </reaction>
</comment>
<feature type="domain" description="Nucleotidyl transferase" evidence="9">
    <location>
        <begin position="9"/>
        <end position="297"/>
    </location>
</feature>
<dbReference type="SUPFAM" id="SSF53448">
    <property type="entry name" value="Nucleotide-diphospho-sugar transferases"/>
    <property type="match status" value="1"/>
</dbReference>
<dbReference type="NCBIfam" id="TIGR01479">
    <property type="entry name" value="GMP_PMI"/>
    <property type="match status" value="1"/>
</dbReference>
<dbReference type="GO" id="GO:0009298">
    <property type="term" value="P:GDP-mannose biosynthetic process"/>
    <property type="evidence" value="ECO:0007669"/>
    <property type="project" value="TreeGrafter"/>
</dbReference>
<evidence type="ECO:0000256" key="3">
    <source>
        <dbReference type="ARBA" id="ARBA00022679"/>
    </source>
</evidence>
<dbReference type="InterPro" id="IPR006375">
    <property type="entry name" value="Man1P_GuaTrfase/Man6P_Isoase"/>
</dbReference>
<feature type="domain" description="MannoseP isomerase/GMP-like beta-helix" evidence="11">
    <location>
        <begin position="319"/>
        <end position="361"/>
    </location>
</feature>
<dbReference type="Pfam" id="PF00483">
    <property type="entry name" value="NTP_transferase"/>
    <property type="match status" value="1"/>
</dbReference>
<name>A0A086XSZ7_9RHOB</name>
<dbReference type="Gene3D" id="3.90.550.10">
    <property type="entry name" value="Spore Coat Polysaccharide Biosynthesis Protein SpsA, Chain A"/>
    <property type="match status" value="1"/>
</dbReference>
<dbReference type="InterPro" id="IPR054566">
    <property type="entry name" value="ManC/GMP-like_b-helix"/>
</dbReference>
<dbReference type="InterPro" id="IPR029044">
    <property type="entry name" value="Nucleotide-diphossugar_trans"/>
</dbReference>
<keyword evidence="3 12" id="KW-0808">Transferase</keyword>
<evidence type="ECO:0000256" key="2">
    <source>
        <dbReference type="ARBA" id="ARBA00012387"/>
    </source>
</evidence>
<evidence type="ECO:0000313" key="12">
    <source>
        <dbReference type="EMBL" id="KFI25147.1"/>
    </source>
</evidence>
<dbReference type="CDD" id="cd02509">
    <property type="entry name" value="GDP-M1P_Guanylyltransferase"/>
    <property type="match status" value="1"/>
</dbReference>
<dbReference type="EC" id="2.7.7.13" evidence="2"/>
<dbReference type="GO" id="GO:0005525">
    <property type="term" value="F:GTP binding"/>
    <property type="evidence" value="ECO:0007669"/>
    <property type="project" value="UniProtKB-KW"/>
</dbReference>
<dbReference type="AlphaFoldDB" id="A0A086XSZ7"/>
<dbReference type="InterPro" id="IPR005835">
    <property type="entry name" value="NTP_transferase_dom"/>
</dbReference>
<keyword evidence="5" id="KW-0547">Nucleotide-binding</keyword>
<evidence type="ECO:0000259" key="9">
    <source>
        <dbReference type="Pfam" id="PF00483"/>
    </source>
</evidence>
<evidence type="ECO:0000256" key="1">
    <source>
        <dbReference type="ARBA" id="ARBA00006115"/>
    </source>
</evidence>
<dbReference type="PANTHER" id="PTHR46390">
    <property type="entry name" value="MANNOSE-1-PHOSPHATE GUANYLYLTRANSFERASE"/>
    <property type="match status" value="1"/>
</dbReference>
<dbReference type="PANTHER" id="PTHR46390:SF1">
    <property type="entry name" value="MANNOSE-1-PHOSPHATE GUANYLYLTRANSFERASE"/>
    <property type="match status" value="1"/>
</dbReference>
<dbReference type="GO" id="GO:0000271">
    <property type="term" value="P:polysaccharide biosynthetic process"/>
    <property type="evidence" value="ECO:0007669"/>
    <property type="project" value="InterPro"/>
</dbReference>
<protein>
    <recommendedName>
        <fullName evidence="2">mannose-1-phosphate guanylyltransferase</fullName>
        <ecNumber evidence="2">2.7.7.13</ecNumber>
    </recommendedName>
</protein>
<evidence type="ECO:0000259" key="10">
    <source>
        <dbReference type="Pfam" id="PF01050"/>
    </source>
</evidence>
<dbReference type="InterPro" id="IPR049577">
    <property type="entry name" value="GMPP_N"/>
</dbReference>
<dbReference type="InterPro" id="IPR001538">
    <property type="entry name" value="Man6P_isomerase-2_C"/>
</dbReference>
<dbReference type="InterPro" id="IPR051161">
    <property type="entry name" value="Mannose-6P_isomerase_type2"/>
</dbReference>